<feature type="region of interest" description="Disordered" evidence="1">
    <location>
        <begin position="30"/>
        <end position="53"/>
    </location>
</feature>
<dbReference type="EMBL" id="JAWQEG010006428">
    <property type="protein sequence ID" value="KAK3854885.1"/>
    <property type="molecule type" value="Genomic_DNA"/>
</dbReference>
<organism evidence="2 3">
    <name type="scientific">Petrolisthes cinctipes</name>
    <name type="common">Flat porcelain crab</name>
    <dbReference type="NCBI Taxonomy" id="88211"/>
    <lineage>
        <taxon>Eukaryota</taxon>
        <taxon>Metazoa</taxon>
        <taxon>Ecdysozoa</taxon>
        <taxon>Arthropoda</taxon>
        <taxon>Crustacea</taxon>
        <taxon>Multicrustacea</taxon>
        <taxon>Malacostraca</taxon>
        <taxon>Eumalacostraca</taxon>
        <taxon>Eucarida</taxon>
        <taxon>Decapoda</taxon>
        <taxon>Pleocyemata</taxon>
        <taxon>Anomura</taxon>
        <taxon>Galatheoidea</taxon>
        <taxon>Porcellanidae</taxon>
        <taxon>Petrolisthes</taxon>
    </lineage>
</organism>
<proteinExistence type="predicted"/>
<dbReference type="Proteomes" id="UP001286313">
    <property type="component" value="Unassembled WGS sequence"/>
</dbReference>
<evidence type="ECO:0000313" key="2">
    <source>
        <dbReference type="EMBL" id="KAK3854885.1"/>
    </source>
</evidence>
<accession>A0AAE1BQJ2</accession>
<evidence type="ECO:0000256" key="1">
    <source>
        <dbReference type="SAM" id="MobiDB-lite"/>
    </source>
</evidence>
<evidence type="ECO:0000313" key="3">
    <source>
        <dbReference type="Proteomes" id="UP001286313"/>
    </source>
</evidence>
<gene>
    <name evidence="2" type="ORF">Pcinc_038683</name>
</gene>
<dbReference type="AlphaFoldDB" id="A0AAE1BQJ2"/>
<reference evidence="2" key="1">
    <citation type="submission" date="2023-10" db="EMBL/GenBank/DDBJ databases">
        <title>Genome assemblies of two species of porcelain crab, Petrolisthes cinctipes and Petrolisthes manimaculis (Anomura: Porcellanidae).</title>
        <authorList>
            <person name="Angst P."/>
        </authorList>
    </citation>
    <scope>NUCLEOTIDE SEQUENCE</scope>
    <source>
        <strain evidence="2">PB745_01</strain>
        <tissue evidence="2">Gill</tissue>
    </source>
</reference>
<feature type="region of interest" description="Disordered" evidence="1">
    <location>
        <begin position="82"/>
        <end position="127"/>
    </location>
</feature>
<name>A0AAE1BQJ2_PETCI</name>
<keyword evidence="3" id="KW-1185">Reference proteome</keyword>
<protein>
    <submittedName>
        <fullName evidence="2">Uncharacterized protein</fullName>
    </submittedName>
</protein>
<feature type="compositionally biased region" description="Polar residues" evidence="1">
    <location>
        <begin position="35"/>
        <end position="49"/>
    </location>
</feature>
<feature type="compositionally biased region" description="Low complexity" evidence="1">
    <location>
        <begin position="83"/>
        <end position="127"/>
    </location>
</feature>
<comment type="caution">
    <text evidence="2">The sequence shown here is derived from an EMBL/GenBank/DDBJ whole genome shotgun (WGS) entry which is preliminary data.</text>
</comment>
<sequence length="127" mass="13914">MICMWCLEELGENEAATHQCNFIGSRNSLYEEDSCTSSPSGKSTGNDKQQVIDGKGYNLYYPGVKVQCVTRYDKLAWDITASATTNTAQNNNTDATTNTAQNNNNNNNNTDATTNTAQNNNNNTDEP</sequence>